<reference evidence="5 6" key="1">
    <citation type="submission" date="2017-06" db="EMBL/GenBank/DDBJ databases">
        <title>Comparative genomic analysis of Ambrosia Fusariam Clade fungi.</title>
        <authorList>
            <person name="Stajich J.E."/>
            <person name="Carrillo J."/>
            <person name="Kijimoto T."/>
            <person name="Eskalen A."/>
            <person name="O'Donnell K."/>
            <person name="Kasson M."/>
        </authorList>
    </citation>
    <scope>NUCLEOTIDE SEQUENCE [LARGE SCALE GENOMIC DNA]</scope>
    <source>
        <strain evidence="5 6">NRRL62579</strain>
    </source>
</reference>
<feature type="region of interest" description="Disordered" evidence="3">
    <location>
        <begin position="550"/>
        <end position="592"/>
    </location>
</feature>
<feature type="repeat" description="ANK" evidence="1">
    <location>
        <begin position="280"/>
        <end position="312"/>
    </location>
</feature>
<dbReference type="PROSITE" id="PS50297">
    <property type="entry name" value="ANK_REP_REGION"/>
    <property type="match status" value="2"/>
</dbReference>
<dbReference type="SUPFAM" id="SSF57667">
    <property type="entry name" value="beta-beta-alpha zinc fingers"/>
    <property type="match status" value="1"/>
</dbReference>
<dbReference type="PANTHER" id="PTHR22677">
    <property type="entry name" value="ANKYRIN REPEAT DOMAIN-CONTAINING PROTEIN 60"/>
    <property type="match status" value="1"/>
</dbReference>
<feature type="compositionally biased region" description="Basic and acidic residues" evidence="3">
    <location>
        <begin position="559"/>
        <end position="571"/>
    </location>
</feature>
<evidence type="ECO:0000313" key="5">
    <source>
        <dbReference type="EMBL" id="RSM14915.1"/>
    </source>
</evidence>
<dbReference type="SUPFAM" id="SSF48403">
    <property type="entry name" value="Ankyrin repeat"/>
    <property type="match status" value="1"/>
</dbReference>
<dbReference type="PROSITE" id="PS00028">
    <property type="entry name" value="ZINC_FINGER_C2H2_1"/>
    <property type="match status" value="1"/>
</dbReference>
<dbReference type="InterPro" id="IPR036770">
    <property type="entry name" value="Ankyrin_rpt-contain_sf"/>
</dbReference>
<feature type="repeat" description="ANK" evidence="1">
    <location>
        <begin position="247"/>
        <end position="279"/>
    </location>
</feature>
<keyword evidence="6" id="KW-1185">Reference proteome</keyword>
<dbReference type="STRING" id="1325735.A0A428UKT6"/>
<dbReference type="AlphaFoldDB" id="A0A428UKT6"/>
<comment type="caution">
    <text evidence="5">The sequence shown here is derived from an EMBL/GenBank/DDBJ whole genome shotgun (WGS) entry which is preliminary data.</text>
</comment>
<keyword evidence="2" id="KW-0479">Metal-binding</keyword>
<accession>A0A428UKT6</accession>
<dbReference type="GO" id="GO:0008270">
    <property type="term" value="F:zinc ion binding"/>
    <property type="evidence" value="ECO:0007669"/>
    <property type="project" value="UniProtKB-KW"/>
</dbReference>
<dbReference type="InterPro" id="IPR002110">
    <property type="entry name" value="Ankyrin_rpt"/>
</dbReference>
<gene>
    <name evidence="5" type="ORF">CEP52_001018</name>
</gene>
<dbReference type="InterPro" id="IPR039323">
    <property type="entry name" value="ANKRD_45/46/60"/>
</dbReference>
<organism evidence="5 6">
    <name type="scientific">Fusarium oligoseptatum</name>
    <dbReference type="NCBI Taxonomy" id="2604345"/>
    <lineage>
        <taxon>Eukaryota</taxon>
        <taxon>Fungi</taxon>
        <taxon>Dikarya</taxon>
        <taxon>Ascomycota</taxon>
        <taxon>Pezizomycotina</taxon>
        <taxon>Sordariomycetes</taxon>
        <taxon>Hypocreomycetidae</taxon>
        <taxon>Hypocreales</taxon>
        <taxon>Nectriaceae</taxon>
        <taxon>Fusarium</taxon>
        <taxon>Fusarium solani species complex</taxon>
    </lineage>
</organism>
<evidence type="ECO:0000313" key="6">
    <source>
        <dbReference type="Proteomes" id="UP000287144"/>
    </source>
</evidence>
<dbReference type="PANTHER" id="PTHR22677:SF4">
    <property type="entry name" value="USHER SYNDROME TYPE-1G PROTEIN-LIKE PROTEIN"/>
    <property type="match status" value="1"/>
</dbReference>
<dbReference type="InterPro" id="IPR013087">
    <property type="entry name" value="Znf_C2H2_type"/>
</dbReference>
<feature type="domain" description="C2H2-type" evidence="4">
    <location>
        <begin position="659"/>
        <end position="689"/>
    </location>
</feature>
<protein>
    <recommendedName>
        <fullName evidence="4">C2H2-type domain-containing protein</fullName>
    </recommendedName>
</protein>
<evidence type="ECO:0000256" key="1">
    <source>
        <dbReference type="PROSITE-ProRule" id="PRU00023"/>
    </source>
</evidence>
<evidence type="ECO:0000259" key="4">
    <source>
        <dbReference type="PROSITE" id="PS50157"/>
    </source>
</evidence>
<dbReference type="EMBL" id="NKCK01000005">
    <property type="protein sequence ID" value="RSM14915.1"/>
    <property type="molecule type" value="Genomic_DNA"/>
</dbReference>
<dbReference type="PROSITE" id="PS50088">
    <property type="entry name" value="ANK_REPEAT"/>
    <property type="match status" value="2"/>
</dbReference>
<evidence type="ECO:0000256" key="2">
    <source>
        <dbReference type="PROSITE-ProRule" id="PRU00042"/>
    </source>
</evidence>
<dbReference type="PROSITE" id="PS50157">
    <property type="entry name" value="ZINC_FINGER_C2H2_2"/>
    <property type="match status" value="1"/>
</dbReference>
<keyword evidence="2" id="KW-0862">Zinc</keyword>
<proteinExistence type="predicted"/>
<dbReference type="Gene3D" id="3.30.160.60">
    <property type="entry name" value="Classic Zinc Finger"/>
    <property type="match status" value="1"/>
</dbReference>
<keyword evidence="1" id="KW-0040">ANK repeat</keyword>
<sequence>MESHLEIDYLTIELCSADESIDEDMQDVANGYCQAPCIFEQGCLYYPGSVRGMPMFRIAESADLNCDSFGEGVYIDNRLDGLCSTDCHCRQFGPLDFAFIVSKSPAGIEIEIRNKALENVLIDVMGPDKWCPKHDWSVWNGADLLARYHDLETRLKAVVHSPVRSVEAQSFLPLRLLMDGFLAQEYKLSLTTPRHMDLGDVLEDVLPEEHHNDMLERKLFAATSEDNIEVVQDLLSKGVNVHAFDPCGNTSLIYAAIFGHLSIAEALVANGADIAWVNNEGETALHKAAKEKHMSLVSFLIEKGADIHAGDISGSTPLHTWSVDDFQQLVRKLHSRRVREGVPVPSEPATSDIDDMWFKGAGNGDISIDDYRDLSYKPNSQAQMKNTHEAKMAMRGFFIRQYCKVRQHKIFDRVQGRFPNSTRAWGYGMEALHKISYGYLPQELGMVMAVLCVCKAVVATLQTHDTSHSQSYESEFERDLPRWTPLFHGSDRVLFEAAAWSIWELKWYMWETPSFLDYHALFQQAERLTSHLVEEVGRLFSLPTFAKQGTLGQVRQRPSRKEHPPPKDHDPGGPGIGAESAQHERTTTGRRTQPRKSCLWAELMTGAIFSMLLIFLRCLYDLEMVTPVALNAEKPHTSADAQSVAPGSVDKSRLGLPPFKCLKEGCDQRFTRKDNRNRHYKDCHSPPKACVKWTRRVQNILDPDYEAGSHVHMDVKKIRSMNSLESPIPGQDVVMFEQDSNHDRHVQPLNTS</sequence>
<dbReference type="SMART" id="SM00248">
    <property type="entry name" value="ANK"/>
    <property type="match status" value="3"/>
</dbReference>
<dbReference type="Pfam" id="PF12796">
    <property type="entry name" value="Ank_2"/>
    <property type="match status" value="1"/>
</dbReference>
<name>A0A428UKT6_9HYPO</name>
<evidence type="ECO:0000256" key="3">
    <source>
        <dbReference type="SAM" id="MobiDB-lite"/>
    </source>
</evidence>
<dbReference type="InterPro" id="IPR036236">
    <property type="entry name" value="Znf_C2H2_sf"/>
</dbReference>
<dbReference type="Gene3D" id="1.25.40.20">
    <property type="entry name" value="Ankyrin repeat-containing domain"/>
    <property type="match status" value="1"/>
</dbReference>
<keyword evidence="2" id="KW-0863">Zinc-finger</keyword>
<dbReference type="Proteomes" id="UP000287144">
    <property type="component" value="Unassembled WGS sequence"/>
</dbReference>